<feature type="transmembrane region" description="Helical" evidence="1">
    <location>
        <begin position="94"/>
        <end position="113"/>
    </location>
</feature>
<keyword evidence="1" id="KW-1133">Transmembrane helix</keyword>
<dbReference type="Proteomes" id="UP000772618">
    <property type="component" value="Unassembled WGS sequence"/>
</dbReference>
<dbReference type="InterPro" id="IPR010699">
    <property type="entry name" value="DUF1275"/>
</dbReference>
<name>A0ABS5VWQ1_9BACT</name>
<organism evidence="2 3">
    <name type="scientific">Chryseosolibacter indicus</name>
    <dbReference type="NCBI Taxonomy" id="2782351"/>
    <lineage>
        <taxon>Bacteria</taxon>
        <taxon>Pseudomonadati</taxon>
        <taxon>Bacteroidota</taxon>
        <taxon>Cytophagia</taxon>
        <taxon>Cytophagales</taxon>
        <taxon>Chryseotaleaceae</taxon>
        <taxon>Chryseosolibacter</taxon>
    </lineage>
</organism>
<sequence>MFRHRGKARTIKHNLRVASLLSFVVGLVNVCGLLAVQRLTTNITGHFAFLIDEVFSLDFLQALAYFLYIFFFLLGSFISNFLVELLYKARKKSFVYLVPVTIESLILIGVAWFGEALRTNNPDLLAYLLLFAMGMQNSLVTSISNAVVRTTHLTGLFTDLGIELSQLFFYRLKEQRQRLLSSMKLRITIISFFFFGGIAGGILYPVVQLHALLLGGLALLLGITFDYIKLRLILIKRRYQNS</sequence>
<evidence type="ECO:0000313" key="3">
    <source>
        <dbReference type="Proteomes" id="UP000772618"/>
    </source>
</evidence>
<dbReference type="PANTHER" id="PTHR37314:SF4">
    <property type="entry name" value="UPF0700 TRANSMEMBRANE PROTEIN YOAK"/>
    <property type="match status" value="1"/>
</dbReference>
<feature type="transmembrane region" description="Helical" evidence="1">
    <location>
        <begin position="210"/>
        <end position="228"/>
    </location>
</feature>
<keyword evidence="3" id="KW-1185">Reference proteome</keyword>
<feature type="transmembrane region" description="Helical" evidence="1">
    <location>
        <begin position="20"/>
        <end position="39"/>
    </location>
</feature>
<evidence type="ECO:0000313" key="2">
    <source>
        <dbReference type="EMBL" id="MBT1704431.1"/>
    </source>
</evidence>
<keyword evidence="1" id="KW-0472">Membrane</keyword>
<reference evidence="2 3" key="1">
    <citation type="submission" date="2021-05" db="EMBL/GenBank/DDBJ databases">
        <title>A Polyphasic approach of four new species of the genus Ohtaekwangia: Ohtaekwangia histidinii sp. nov., Ohtaekwangia cretensis sp. nov., Ohtaekwangia indiensis sp. nov., Ohtaekwangia reichenbachii sp. nov. from diverse environment.</title>
        <authorList>
            <person name="Octaviana S."/>
        </authorList>
    </citation>
    <scope>NUCLEOTIDE SEQUENCE [LARGE SCALE GENOMIC DNA]</scope>
    <source>
        <strain evidence="2 3">PWU20</strain>
    </source>
</reference>
<protein>
    <submittedName>
        <fullName evidence="2">DUF1275 family protein</fullName>
    </submittedName>
</protein>
<gene>
    <name evidence="2" type="ORF">KK060_14145</name>
</gene>
<dbReference type="RefSeq" id="WP_254154393.1">
    <property type="nucleotide sequence ID" value="NZ_JAHESD010000031.1"/>
</dbReference>
<evidence type="ECO:0000256" key="1">
    <source>
        <dbReference type="SAM" id="Phobius"/>
    </source>
</evidence>
<accession>A0ABS5VWQ1</accession>
<feature type="transmembrane region" description="Helical" evidence="1">
    <location>
        <begin position="185"/>
        <end position="204"/>
    </location>
</feature>
<dbReference type="Pfam" id="PF06912">
    <property type="entry name" value="DUF1275"/>
    <property type="match status" value="1"/>
</dbReference>
<comment type="caution">
    <text evidence="2">The sequence shown here is derived from an EMBL/GenBank/DDBJ whole genome shotgun (WGS) entry which is preliminary data.</text>
</comment>
<dbReference type="EMBL" id="JAHESD010000031">
    <property type="protein sequence ID" value="MBT1704431.1"/>
    <property type="molecule type" value="Genomic_DNA"/>
</dbReference>
<proteinExistence type="predicted"/>
<feature type="transmembrane region" description="Helical" evidence="1">
    <location>
        <begin position="59"/>
        <end position="82"/>
    </location>
</feature>
<keyword evidence="1" id="KW-0812">Transmembrane</keyword>
<dbReference type="PANTHER" id="PTHR37314">
    <property type="entry name" value="SLR0142 PROTEIN"/>
    <property type="match status" value="1"/>
</dbReference>
<feature type="transmembrane region" description="Helical" evidence="1">
    <location>
        <begin position="125"/>
        <end position="148"/>
    </location>
</feature>